<evidence type="ECO:0000313" key="4">
    <source>
        <dbReference type="EMBL" id="NDY93022.1"/>
    </source>
</evidence>
<evidence type="ECO:0000256" key="1">
    <source>
        <dbReference type="ARBA" id="ARBA00022801"/>
    </source>
</evidence>
<dbReference type="InterPro" id="IPR049492">
    <property type="entry name" value="BD-FAE-like_dom"/>
</dbReference>
<feature type="region of interest" description="Disordered" evidence="2">
    <location>
        <begin position="1"/>
        <end position="22"/>
    </location>
</feature>
<name>A0A7C9TM38_9BURK</name>
<dbReference type="Pfam" id="PF20434">
    <property type="entry name" value="BD-FAE"/>
    <property type="match status" value="1"/>
</dbReference>
<dbReference type="InterPro" id="IPR050300">
    <property type="entry name" value="GDXG_lipolytic_enzyme"/>
</dbReference>
<evidence type="ECO:0000313" key="5">
    <source>
        <dbReference type="Proteomes" id="UP000484255"/>
    </source>
</evidence>
<keyword evidence="5" id="KW-1185">Reference proteome</keyword>
<dbReference type="Gene3D" id="3.40.50.1820">
    <property type="entry name" value="alpha/beta hydrolase"/>
    <property type="match status" value="1"/>
</dbReference>
<keyword evidence="1 4" id="KW-0378">Hydrolase</keyword>
<dbReference type="SUPFAM" id="SSF53474">
    <property type="entry name" value="alpha/beta-Hydrolases"/>
    <property type="match status" value="1"/>
</dbReference>
<dbReference type="AlphaFoldDB" id="A0A7C9TM38"/>
<dbReference type="Proteomes" id="UP000484255">
    <property type="component" value="Unassembled WGS sequence"/>
</dbReference>
<evidence type="ECO:0000256" key="2">
    <source>
        <dbReference type="SAM" id="MobiDB-lite"/>
    </source>
</evidence>
<evidence type="ECO:0000259" key="3">
    <source>
        <dbReference type="Pfam" id="PF20434"/>
    </source>
</evidence>
<protein>
    <submittedName>
        <fullName evidence="4">Alpha/beta hydrolase</fullName>
    </submittedName>
</protein>
<dbReference type="EMBL" id="JAAGOH010000026">
    <property type="protein sequence ID" value="NDY93022.1"/>
    <property type="molecule type" value="Genomic_DNA"/>
</dbReference>
<dbReference type="InterPro" id="IPR029058">
    <property type="entry name" value="AB_hydrolase_fold"/>
</dbReference>
<sequence>MTSSPPRPPRRPRRPSWPPQVGRALRAGTLGLGTTLAACGGGSSQDAAPPPPVQAPATGLYMATQFSVDQLTEHTDLVYATRANPDGDQYTAGNRRAAETGAETLALRLDLSMPPNAVAGSPQPLVIWVHGGGFQSGSKEDFRAEMRSYAQAGYVAASINYRLTPDNARSPARRLQAITQASEDLMDAIRFLKSRAGTYHLDVQRIATLGSSAGGGMALINAVEPDTLAGTQSGVPRQSARVRAAVSTGATLVEGNLDTGSLLRVDPDDTPVLLLHANPTDRTTGATWSGHLLPTQARFTAAGVRCDVVAQPDMSHVVDLSVQGPWWEPVRRFLWTELDLAALPR</sequence>
<proteinExistence type="predicted"/>
<dbReference type="RefSeq" id="WP_163459074.1">
    <property type="nucleotide sequence ID" value="NZ_JAAGOH010000026.1"/>
</dbReference>
<reference evidence="4 5" key="1">
    <citation type="submission" date="2020-02" db="EMBL/GenBank/DDBJ databases">
        <title>Ideonella bacterium strain TBM-1.</title>
        <authorList>
            <person name="Chen W.-M."/>
        </authorList>
    </citation>
    <scope>NUCLEOTIDE SEQUENCE [LARGE SCALE GENOMIC DNA]</scope>
    <source>
        <strain evidence="4 5">TBM-1</strain>
    </source>
</reference>
<gene>
    <name evidence="4" type="ORF">G3A44_17660</name>
</gene>
<dbReference type="PANTHER" id="PTHR48081:SF13">
    <property type="entry name" value="ALPHA_BETA HYDROLASE"/>
    <property type="match status" value="1"/>
</dbReference>
<feature type="domain" description="BD-FAE-like" evidence="3">
    <location>
        <begin position="109"/>
        <end position="231"/>
    </location>
</feature>
<dbReference type="PANTHER" id="PTHR48081">
    <property type="entry name" value="AB HYDROLASE SUPERFAMILY PROTEIN C4A8.06C"/>
    <property type="match status" value="1"/>
</dbReference>
<organism evidence="4 5">
    <name type="scientific">Ideonella livida</name>
    <dbReference type="NCBI Taxonomy" id="2707176"/>
    <lineage>
        <taxon>Bacteria</taxon>
        <taxon>Pseudomonadati</taxon>
        <taxon>Pseudomonadota</taxon>
        <taxon>Betaproteobacteria</taxon>
        <taxon>Burkholderiales</taxon>
        <taxon>Sphaerotilaceae</taxon>
        <taxon>Ideonella</taxon>
    </lineage>
</organism>
<accession>A0A7C9TM38</accession>
<comment type="caution">
    <text evidence="4">The sequence shown here is derived from an EMBL/GenBank/DDBJ whole genome shotgun (WGS) entry which is preliminary data.</text>
</comment>
<dbReference type="GO" id="GO:0016787">
    <property type="term" value="F:hydrolase activity"/>
    <property type="evidence" value="ECO:0007669"/>
    <property type="project" value="UniProtKB-KW"/>
</dbReference>